<feature type="domain" description="FlgD/Vpr Ig-like" evidence="1">
    <location>
        <begin position="394"/>
        <end position="458"/>
    </location>
</feature>
<dbReference type="SUPFAM" id="SSF101898">
    <property type="entry name" value="NHL repeat"/>
    <property type="match status" value="1"/>
</dbReference>
<dbReference type="NCBIfam" id="TIGR04183">
    <property type="entry name" value="Por_Secre_tail"/>
    <property type="match status" value="1"/>
</dbReference>
<dbReference type="InterPro" id="IPR026444">
    <property type="entry name" value="Secre_tail"/>
</dbReference>
<comment type="caution">
    <text evidence="2">The sequence shown here is derived from an EMBL/GenBank/DDBJ whole genome shotgun (WGS) entry which is preliminary data.</text>
</comment>
<organism evidence="2 3">
    <name type="scientific">Eiseniibacteriota bacterium</name>
    <dbReference type="NCBI Taxonomy" id="2212470"/>
    <lineage>
        <taxon>Bacteria</taxon>
        <taxon>Candidatus Eiseniibacteriota</taxon>
    </lineage>
</organism>
<evidence type="ECO:0000259" key="1">
    <source>
        <dbReference type="Pfam" id="PF13860"/>
    </source>
</evidence>
<evidence type="ECO:0000313" key="2">
    <source>
        <dbReference type="EMBL" id="MBU2689330.1"/>
    </source>
</evidence>
<dbReference type="InterPro" id="IPR025965">
    <property type="entry name" value="FlgD/Vpr_Ig-like"/>
</dbReference>
<dbReference type="Pfam" id="PF13860">
    <property type="entry name" value="FlgD_ig"/>
    <property type="match status" value="1"/>
</dbReference>
<dbReference type="Proteomes" id="UP000777784">
    <property type="component" value="Unassembled WGS sequence"/>
</dbReference>
<gene>
    <name evidence="2" type="ORF">KJ970_00250</name>
</gene>
<protein>
    <submittedName>
        <fullName evidence="2">T9SS type A sorting domain-containing protein</fullName>
    </submittedName>
</protein>
<reference evidence="2" key="1">
    <citation type="submission" date="2021-05" db="EMBL/GenBank/DDBJ databases">
        <title>Energy efficiency and biological interactions define the core microbiome of deep oligotrophic groundwater.</title>
        <authorList>
            <person name="Mehrshad M."/>
            <person name="Lopez-Fernandez M."/>
            <person name="Bell E."/>
            <person name="Bernier-Latmani R."/>
            <person name="Bertilsson S."/>
            <person name="Dopson M."/>
        </authorList>
    </citation>
    <scope>NUCLEOTIDE SEQUENCE</scope>
    <source>
        <strain evidence="2">Modern_marine.mb.64</strain>
    </source>
</reference>
<accession>A0A948RQW4</accession>
<dbReference type="EMBL" id="JAHJDP010000002">
    <property type="protein sequence ID" value="MBU2689330.1"/>
    <property type="molecule type" value="Genomic_DNA"/>
</dbReference>
<dbReference type="Gene3D" id="2.60.40.4070">
    <property type="match status" value="1"/>
</dbReference>
<name>A0A948RQW4_UNCEI</name>
<sequence length="472" mass="50619">MIYHPARADSDARWGDLFEGTGVGGEVYDLDVYYHRLFGQMLIVAGEFYGAGGTPASYVAAWNGDYWHGLGEIIRGPAFCLAVHEEKLFAGGLFQVVGADTVNYIASWDGLEWKSLGTGMNNYVYSLTVFQGDLIAAGRFRTAGGTETRGGIASWDGEEWESLGDGLNGSVFALSVHNGELIASGSFSRSGDIPLNHIGAWDGEGWNPLGEGLDDHAYALASFEGELYAGGKFRHIGDLPVNGIARWNGTVWDSLRSGISGSFDDFDPRVHDFEVFDGKLIVAGSYTHAGGLRCGCITQWDGVAWYPMGSGLLPPEPLMGDEMELHVPLSIPEGVFAVKEYRGHLIAAGGFGSVDGKRAYNIAHWGEGRLDTPPVPPPAIIIGPPMPNPFHDAVTFLYLLEEPAATSLTVYDVLGRRIARVLSDPQNPGPNSLTWDGMNSSGEKVSPGPYFVRLQSGSNGRAGNAGKVVLVR</sequence>
<dbReference type="AlphaFoldDB" id="A0A948RQW4"/>
<proteinExistence type="predicted"/>
<evidence type="ECO:0000313" key="3">
    <source>
        <dbReference type="Proteomes" id="UP000777784"/>
    </source>
</evidence>